<sequence length="236" mass="27147">MIRSHFAILLLLLLGTIGSLSLASYLRIHTGRQIYLFLPWDMFLAWVPVGLVLLLACIATTLKKSMGKRVLVILIGLAWLFFYPNSAYLITDLIHPFVHYRRPDAGMNFTRDIEFWYHLSIFFSAALIGLLLGVWSLYIVHQLMKKVYGAIIGWTIAIFILLLSSFGIYIGRFVRWNSWDLLLKPGEIIQDTVHMLTDIEQLRLILPFSTLIFAVTLISYLVVYFFTLVGKDTNLK</sequence>
<gene>
    <name evidence="2" type="ORF">JCM16418_1111</name>
</gene>
<feature type="transmembrane region" description="Helical" evidence="1">
    <location>
        <begin position="70"/>
        <end position="95"/>
    </location>
</feature>
<feature type="transmembrane region" description="Helical" evidence="1">
    <location>
        <begin position="115"/>
        <end position="140"/>
    </location>
</feature>
<feature type="transmembrane region" description="Helical" evidence="1">
    <location>
        <begin position="33"/>
        <end position="58"/>
    </location>
</feature>
<keyword evidence="3" id="KW-1185">Reference proteome</keyword>
<keyword evidence="1" id="KW-0472">Membrane</keyword>
<accession>W7YF59</accession>
<comment type="caution">
    <text evidence="2">The sequence shown here is derived from an EMBL/GenBank/DDBJ whole genome shotgun (WGS) entry which is preliminary data.</text>
</comment>
<organism evidence="2 3">
    <name type="scientific">Paenibacillus pini JCM 16418</name>
    <dbReference type="NCBI Taxonomy" id="1236976"/>
    <lineage>
        <taxon>Bacteria</taxon>
        <taxon>Bacillati</taxon>
        <taxon>Bacillota</taxon>
        <taxon>Bacilli</taxon>
        <taxon>Bacillales</taxon>
        <taxon>Paenibacillaceae</taxon>
        <taxon>Paenibacillus</taxon>
    </lineage>
</organism>
<reference evidence="2 3" key="1">
    <citation type="journal article" date="2014" name="Genome Announc.">
        <title>Draft Genome Sequence of Paenibacillus pini JCM 16418T, Isolated from the Rhizosphere of Pine Tree.</title>
        <authorList>
            <person name="Yuki M."/>
            <person name="Oshima K."/>
            <person name="Suda W."/>
            <person name="Oshida Y."/>
            <person name="Kitamura K."/>
            <person name="Iida Y."/>
            <person name="Hattori M."/>
            <person name="Ohkuma M."/>
        </authorList>
    </citation>
    <scope>NUCLEOTIDE SEQUENCE [LARGE SCALE GENOMIC DNA]</scope>
    <source>
        <strain evidence="2 3">JCM 16418</strain>
    </source>
</reference>
<evidence type="ECO:0000256" key="1">
    <source>
        <dbReference type="SAM" id="Phobius"/>
    </source>
</evidence>
<keyword evidence="1" id="KW-1133">Transmembrane helix</keyword>
<protein>
    <submittedName>
        <fullName evidence="2">Membrane protein</fullName>
    </submittedName>
</protein>
<dbReference type="eggNOG" id="COG4330">
    <property type="taxonomic scope" value="Bacteria"/>
</dbReference>
<dbReference type="Pfam" id="PF07099">
    <property type="entry name" value="DUF1361"/>
    <property type="match status" value="1"/>
</dbReference>
<keyword evidence="1" id="KW-0812">Transmembrane</keyword>
<dbReference type="EMBL" id="BAVZ01000002">
    <property type="protein sequence ID" value="GAF07122.1"/>
    <property type="molecule type" value="Genomic_DNA"/>
</dbReference>
<name>W7YF59_9BACL</name>
<dbReference type="Proteomes" id="UP000019364">
    <property type="component" value="Unassembled WGS sequence"/>
</dbReference>
<evidence type="ECO:0000313" key="3">
    <source>
        <dbReference type="Proteomes" id="UP000019364"/>
    </source>
</evidence>
<proteinExistence type="predicted"/>
<feature type="transmembrane region" description="Helical" evidence="1">
    <location>
        <begin position="147"/>
        <end position="170"/>
    </location>
</feature>
<evidence type="ECO:0000313" key="2">
    <source>
        <dbReference type="EMBL" id="GAF07122.1"/>
    </source>
</evidence>
<dbReference type="OrthoDB" id="4540541at2"/>
<dbReference type="InterPro" id="IPR009793">
    <property type="entry name" value="DUF1361"/>
</dbReference>
<dbReference type="AlphaFoldDB" id="W7YF59"/>
<feature type="transmembrane region" description="Helical" evidence="1">
    <location>
        <begin position="204"/>
        <end position="226"/>
    </location>
</feature>
<dbReference type="RefSeq" id="WP_036646764.1">
    <property type="nucleotide sequence ID" value="NZ_BAVZ01000002.1"/>
</dbReference>